<comment type="subcellular location">
    <subcellularLocation>
        <location evidence="1 7">Cell membrane</location>
        <topology evidence="1 7">Multi-pass membrane protein</topology>
    </subcellularLocation>
</comment>
<dbReference type="AlphaFoldDB" id="A0AAV5B2N6"/>
<dbReference type="EMBL" id="BQKC01000001">
    <property type="protein sequence ID" value="GJM54735.1"/>
    <property type="molecule type" value="Genomic_DNA"/>
</dbReference>
<comment type="caution">
    <text evidence="10">The sequence shown here is derived from an EMBL/GenBank/DDBJ whole genome shotgun (WGS) entry which is preliminary data.</text>
</comment>
<feature type="transmembrane region" description="Helical" evidence="7">
    <location>
        <begin position="74"/>
        <end position="98"/>
    </location>
</feature>
<keyword evidence="2 7" id="KW-0813">Transport</keyword>
<feature type="domain" description="ABC transmembrane type-1" evidence="9">
    <location>
        <begin position="70"/>
        <end position="259"/>
    </location>
</feature>
<gene>
    <name evidence="10" type="ORF">ATOP_03900</name>
</gene>
<proteinExistence type="inferred from homology"/>
<dbReference type="Gene3D" id="1.10.3720.10">
    <property type="entry name" value="MetI-like"/>
    <property type="match status" value="1"/>
</dbReference>
<protein>
    <submittedName>
        <fullName evidence="10">Diguanylate cyclase</fullName>
    </submittedName>
</protein>
<name>A0AAV5B2N6_9ACTN</name>
<dbReference type="CDD" id="cd06261">
    <property type="entry name" value="TM_PBP2"/>
    <property type="match status" value="1"/>
</dbReference>
<evidence type="ECO:0000256" key="2">
    <source>
        <dbReference type="ARBA" id="ARBA00022448"/>
    </source>
</evidence>
<evidence type="ECO:0000256" key="3">
    <source>
        <dbReference type="ARBA" id="ARBA00022475"/>
    </source>
</evidence>
<reference evidence="10" key="1">
    <citation type="journal article" date="2022" name="Int. J. Syst. Evol. Microbiol.">
        <title>Granulimonas faecalis gen. nov., sp. nov., and Leptogranulimonas caecicola gen. nov., sp. nov., novel lactate-producing Atopobiaceae bacteria isolated from mouse intestines, and an emended description of the family Atopobiaceae.</title>
        <authorList>
            <person name="Morinaga K."/>
            <person name="Kusada H."/>
            <person name="Sakamoto S."/>
            <person name="Murakami T."/>
            <person name="Toyoda A."/>
            <person name="Mori H."/>
            <person name="Meng X.Y."/>
            <person name="Takashino M."/>
            <person name="Murotomi K."/>
            <person name="Tamaki H."/>
        </authorList>
    </citation>
    <scope>NUCLEOTIDE SEQUENCE</scope>
    <source>
        <strain evidence="10">OPF53</strain>
    </source>
</reference>
<organism evidence="10 11">
    <name type="scientific">Granulimonas faecalis</name>
    <dbReference type="NCBI Taxonomy" id="2894155"/>
    <lineage>
        <taxon>Bacteria</taxon>
        <taxon>Bacillati</taxon>
        <taxon>Actinomycetota</taxon>
        <taxon>Coriobacteriia</taxon>
        <taxon>Coriobacteriales</taxon>
        <taxon>Kribbibacteriaceae</taxon>
        <taxon>Granulimonas</taxon>
    </lineage>
</organism>
<keyword evidence="4 7" id="KW-0812">Transmembrane</keyword>
<evidence type="ECO:0000256" key="1">
    <source>
        <dbReference type="ARBA" id="ARBA00004651"/>
    </source>
</evidence>
<dbReference type="RefSeq" id="WP_265590557.1">
    <property type="nucleotide sequence ID" value="NZ_BQKC01000001.1"/>
</dbReference>
<feature type="region of interest" description="Disordered" evidence="8">
    <location>
        <begin position="269"/>
        <end position="290"/>
    </location>
</feature>
<feature type="transmembrane region" description="Helical" evidence="7">
    <location>
        <begin position="119"/>
        <end position="145"/>
    </location>
</feature>
<evidence type="ECO:0000256" key="6">
    <source>
        <dbReference type="ARBA" id="ARBA00023136"/>
    </source>
</evidence>
<evidence type="ECO:0000256" key="7">
    <source>
        <dbReference type="RuleBase" id="RU363032"/>
    </source>
</evidence>
<dbReference type="InterPro" id="IPR000515">
    <property type="entry name" value="MetI-like"/>
</dbReference>
<comment type="similarity">
    <text evidence="7">Belongs to the binding-protein-dependent transport system permease family.</text>
</comment>
<accession>A0AAV5B2N6</accession>
<sequence>MTRARGGRRLLFAAALTCSFVGFLLVAPAFLPASVNATDLGEALRAPGDGHLLGTDSLGRDVLMRTVAGGRESVLLGLVTVAVVAAVGVAVGLLGGYLGGPWGYVVDKVVTAFQAFPSFVLAVAVAGVLGPGVPNMVLAIAAVYWTQFARLSRAMAASFRQSDRLKAARMCGAPTGAIVVRYLLPQVAGPTITLAALSVSDVVLTMAGLSFIGLGPERPTNDWGAMMAEAQPTFQYAIWCMLVPMAALFLTVAIFNLLGDTLREALDAGSQTHGGARPSGPAGSARDTTR</sequence>
<dbReference type="PANTHER" id="PTHR43386">
    <property type="entry name" value="OLIGOPEPTIDE TRANSPORT SYSTEM PERMEASE PROTEIN APPC"/>
    <property type="match status" value="1"/>
</dbReference>
<feature type="transmembrane region" description="Helical" evidence="7">
    <location>
        <begin position="191"/>
        <end position="214"/>
    </location>
</feature>
<evidence type="ECO:0000313" key="10">
    <source>
        <dbReference type="EMBL" id="GJM54735.1"/>
    </source>
</evidence>
<dbReference type="PROSITE" id="PS50928">
    <property type="entry name" value="ABC_TM1"/>
    <property type="match status" value="1"/>
</dbReference>
<feature type="transmembrane region" description="Helical" evidence="7">
    <location>
        <begin position="234"/>
        <end position="258"/>
    </location>
</feature>
<evidence type="ECO:0000259" key="9">
    <source>
        <dbReference type="PROSITE" id="PS50928"/>
    </source>
</evidence>
<dbReference type="Pfam" id="PF00528">
    <property type="entry name" value="BPD_transp_1"/>
    <property type="match status" value="1"/>
</dbReference>
<keyword evidence="5 7" id="KW-1133">Transmembrane helix</keyword>
<keyword evidence="3" id="KW-1003">Cell membrane</keyword>
<dbReference type="Proteomes" id="UP001055025">
    <property type="component" value="Unassembled WGS sequence"/>
</dbReference>
<dbReference type="GO" id="GO:0005886">
    <property type="term" value="C:plasma membrane"/>
    <property type="evidence" value="ECO:0007669"/>
    <property type="project" value="UniProtKB-SubCell"/>
</dbReference>
<dbReference type="InterPro" id="IPR050366">
    <property type="entry name" value="BP-dependent_transpt_permease"/>
</dbReference>
<keyword evidence="6 7" id="KW-0472">Membrane</keyword>
<evidence type="ECO:0000256" key="4">
    <source>
        <dbReference type="ARBA" id="ARBA00022692"/>
    </source>
</evidence>
<evidence type="ECO:0000256" key="5">
    <source>
        <dbReference type="ARBA" id="ARBA00022989"/>
    </source>
</evidence>
<dbReference type="PANTHER" id="PTHR43386:SF1">
    <property type="entry name" value="D,D-DIPEPTIDE TRANSPORT SYSTEM PERMEASE PROTEIN DDPC-RELATED"/>
    <property type="match status" value="1"/>
</dbReference>
<dbReference type="GO" id="GO:0055085">
    <property type="term" value="P:transmembrane transport"/>
    <property type="evidence" value="ECO:0007669"/>
    <property type="project" value="InterPro"/>
</dbReference>
<evidence type="ECO:0000256" key="8">
    <source>
        <dbReference type="SAM" id="MobiDB-lite"/>
    </source>
</evidence>
<dbReference type="SUPFAM" id="SSF161098">
    <property type="entry name" value="MetI-like"/>
    <property type="match status" value="1"/>
</dbReference>
<feature type="compositionally biased region" description="Low complexity" evidence="8">
    <location>
        <begin position="274"/>
        <end position="290"/>
    </location>
</feature>
<evidence type="ECO:0000313" key="11">
    <source>
        <dbReference type="Proteomes" id="UP001055025"/>
    </source>
</evidence>
<dbReference type="InterPro" id="IPR035906">
    <property type="entry name" value="MetI-like_sf"/>
</dbReference>
<keyword evidence="11" id="KW-1185">Reference proteome</keyword>